<feature type="transmembrane region" description="Helical" evidence="1">
    <location>
        <begin position="54"/>
        <end position="78"/>
    </location>
</feature>
<keyword evidence="3" id="KW-1185">Reference proteome</keyword>
<evidence type="ECO:0000313" key="2">
    <source>
        <dbReference type="EMBL" id="MBB4659788.1"/>
    </source>
</evidence>
<gene>
    <name evidence="2" type="ORF">GGQ59_002329</name>
</gene>
<dbReference type="Proteomes" id="UP000563524">
    <property type="component" value="Unassembled WGS sequence"/>
</dbReference>
<evidence type="ECO:0000256" key="1">
    <source>
        <dbReference type="SAM" id="Phobius"/>
    </source>
</evidence>
<keyword evidence="1" id="KW-0472">Membrane</keyword>
<feature type="transmembrane region" description="Helical" evidence="1">
    <location>
        <begin position="112"/>
        <end position="130"/>
    </location>
</feature>
<reference evidence="2 3" key="1">
    <citation type="submission" date="2020-08" db="EMBL/GenBank/DDBJ databases">
        <title>Genomic Encyclopedia of Type Strains, Phase IV (KMG-IV): sequencing the most valuable type-strain genomes for metagenomic binning, comparative biology and taxonomic classification.</title>
        <authorList>
            <person name="Goeker M."/>
        </authorList>
    </citation>
    <scope>NUCLEOTIDE SEQUENCE [LARGE SCALE GENOMIC DNA]</scope>
    <source>
        <strain evidence="2 3">DSM 102850</strain>
    </source>
</reference>
<keyword evidence="1" id="KW-1133">Transmembrane helix</keyword>
<name>A0A840I6N6_9PROT</name>
<evidence type="ECO:0000313" key="3">
    <source>
        <dbReference type="Proteomes" id="UP000563524"/>
    </source>
</evidence>
<organism evidence="2 3">
    <name type="scientific">Parvularcula dongshanensis</name>
    <dbReference type="NCBI Taxonomy" id="1173995"/>
    <lineage>
        <taxon>Bacteria</taxon>
        <taxon>Pseudomonadati</taxon>
        <taxon>Pseudomonadota</taxon>
        <taxon>Alphaproteobacteria</taxon>
        <taxon>Parvularculales</taxon>
        <taxon>Parvularculaceae</taxon>
        <taxon>Parvularcula</taxon>
    </lineage>
</organism>
<keyword evidence="1" id="KW-0812">Transmembrane</keyword>
<dbReference type="RefSeq" id="WP_183818740.1">
    <property type="nucleotide sequence ID" value="NZ_JACHOB010000005.1"/>
</dbReference>
<proteinExistence type="predicted"/>
<protein>
    <submittedName>
        <fullName evidence="2">Uncharacterized protein</fullName>
    </submittedName>
</protein>
<comment type="caution">
    <text evidence="2">The sequence shown here is derived from an EMBL/GenBank/DDBJ whole genome shotgun (WGS) entry which is preliminary data.</text>
</comment>
<accession>A0A840I6N6</accession>
<dbReference type="EMBL" id="JACHOB010000005">
    <property type="protein sequence ID" value="MBB4659788.1"/>
    <property type="molecule type" value="Genomic_DNA"/>
</dbReference>
<dbReference type="AlphaFoldDB" id="A0A840I6N6"/>
<feature type="transmembrane region" description="Helical" evidence="1">
    <location>
        <begin position="85"/>
        <end position="106"/>
    </location>
</feature>
<sequence length="152" mass="15406">MIRLLLAVGLAISALFAPWEAGGRTGAVLLSPVGRCLQSARWHASPLCLPEGGVIGLTSLTVAVLALFCATVHLLALVKPLRGRGGVTAIVTGAAGVLGVILILATDQDYGWGVWAAGLFGSLLGAAGAVRLRARSRGAAGSKESTPRSLRS</sequence>